<dbReference type="EMBL" id="JBJUIK010000017">
    <property type="protein sequence ID" value="KAL3497679.1"/>
    <property type="molecule type" value="Genomic_DNA"/>
</dbReference>
<dbReference type="SUPFAM" id="SSF53335">
    <property type="entry name" value="S-adenosyl-L-methionine-dependent methyltransferases"/>
    <property type="match status" value="1"/>
</dbReference>
<gene>
    <name evidence="1" type="ORF">ACH5RR_040411</name>
</gene>
<dbReference type="InterPro" id="IPR019410">
    <property type="entry name" value="Methyltransf_16"/>
</dbReference>
<protein>
    <submittedName>
        <fullName evidence="1">Uncharacterized protein</fullName>
    </submittedName>
</protein>
<comment type="caution">
    <text evidence="1">The sequence shown here is derived from an EMBL/GenBank/DDBJ whole genome shotgun (WGS) entry which is preliminary data.</text>
</comment>
<proteinExistence type="predicted"/>
<dbReference type="PANTHER" id="PTHR14614:SF123">
    <property type="entry name" value="OS04G0645500 PROTEIN"/>
    <property type="match status" value="1"/>
</dbReference>
<organism evidence="1 2">
    <name type="scientific">Cinchona calisaya</name>
    <dbReference type="NCBI Taxonomy" id="153742"/>
    <lineage>
        <taxon>Eukaryota</taxon>
        <taxon>Viridiplantae</taxon>
        <taxon>Streptophyta</taxon>
        <taxon>Embryophyta</taxon>
        <taxon>Tracheophyta</taxon>
        <taxon>Spermatophyta</taxon>
        <taxon>Magnoliopsida</taxon>
        <taxon>eudicotyledons</taxon>
        <taxon>Gunneridae</taxon>
        <taxon>Pentapetalae</taxon>
        <taxon>asterids</taxon>
        <taxon>lamiids</taxon>
        <taxon>Gentianales</taxon>
        <taxon>Rubiaceae</taxon>
        <taxon>Cinchonoideae</taxon>
        <taxon>Cinchoneae</taxon>
        <taxon>Cinchona</taxon>
    </lineage>
</organism>
<evidence type="ECO:0000313" key="2">
    <source>
        <dbReference type="Proteomes" id="UP001630127"/>
    </source>
</evidence>
<keyword evidence="2" id="KW-1185">Reference proteome</keyword>
<dbReference type="Pfam" id="PF10294">
    <property type="entry name" value="Methyltransf_16"/>
    <property type="match status" value="1"/>
</dbReference>
<sequence length="233" mass="25528">MGIREIEIASGNNLIIHELEDICDSVTGRALTGSWIWDSAIVLSHWMSTQAKLNFDFTNKTVLELGAGTGLPGLTAARLGASRVILTDIEPLIPVLKKNVEVNGLEDRVVVCQLVWGSDELPSQLSELGQFDLVLLSDVFFDAAEMAALAKTLNKVCGKGTTVWGANELRPWTSESLRELESEGFGIVELWNQLSDGLHEEVTGGNPEEFSVFQLVPPDQDFKHLEVWSPILA</sequence>
<dbReference type="InterPro" id="IPR029063">
    <property type="entry name" value="SAM-dependent_MTases_sf"/>
</dbReference>
<dbReference type="Proteomes" id="UP001630127">
    <property type="component" value="Unassembled WGS sequence"/>
</dbReference>
<reference evidence="1 2" key="1">
    <citation type="submission" date="2024-11" db="EMBL/GenBank/DDBJ databases">
        <title>A near-complete genome assembly of Cinchona calisaya.</title>
        <authorList>
            <person name="Lian D.C."/>
            <person name="Zhao X.W."/>
            <person name="Wei L."/>
        </authorList>
    </citation>
    <scope>NUCLEOTIDE SEQUENCE [LARGE SCALE GENOMIC DNA]</scope>
    <source>
        <tissue evidence="1">Nenye</tissue>
    </source>
</reference>
<dbReference type="PANTHER" id="PTHR14614">
    <property type="entry name" value="HEPATOCELLULAR CARCINOMA-ASSOCIATED ANTIGEN"/>
    <property type="match status" value="1"/>
</dbReference>
<accession>A0ABD2XU05</accession>
<dbReference type="CDD" id="cd02440">
    <property type="entry name" value="AdoMet_MTases"/>
    <property type="match status" value="1"/>
</dbReference>
<evidence type="ECO:0000313" key="1">
    <source>
        <dbReference type="EMBL" id="KAL3497679.1"/>
    </source>
</evidence>
<dbReference type="Gene3D" id="3.40.50.150">
    <property type="entry name" value="Vaccinia Virus protein VP39"/>
    <property type="match status" value="1"/>
</dbReference>
<dbReference type="AlphaFoldDB" id="A0ABD2XU05"/>
<name>A0ABD2XU05_9GENT</name>